<feature type="transmembrane region" description="Helical" evidence="1">
    <location>
        <begin position="23"/>
        <end position="47"/>
    </location>
</feature>
<comment type="caution">
    <text evidence="2">The sequence shown here is derived from an EMBL/GenBank/DDBJ whole genome shotgun (WGS) entry which is preliminary data.</text>
</comment>
<evidence type="ECO:0000313" key="3">
    <source>
        <dbReference type="Proteomes" id="UP001163846"/>
    </source>
</evidence>
<keyword evidence="1" id="KW-0812">Transmembrane</keyword>
<keyword evidence="3" id="KW-1185">Reference proteome</keyword>
<sequence>MSSLTASENAIADQVGSSVYVDVIYILGASLFYGLSIPVFALSIHVLRCVEFHCRRSTSYVLQSSMAQWDATGQWDKQH</sequence>
<keyword evidence="1" id="KW-0472">Membrane</keyword>
<evidence type="ECO:0000256" key="1">
    <source>
        <dbReference type="SAM" id="Phobius"/>
    </source>
</evidence>
<name>A0AA38PBT7_9AGAR</name>
<reference evidence="2" key="1">
    <citation type="submission" date="2022-08" db="EMBL/GenBank/DDBJ databases">
        <authorList>
            <consortium name="DOE Joint Genome Institute"/>
            <person name="Min B."/>
            <person name="Riley R."/>
            <person name="Sierra-Patev S."/>
            <person name="Naranjo-Ortiz M."/>
            <person name="Looney B."/>
            <person name="Konkel Z."/>
            <person name="Slot J.C."/>
            <person name="Sakamoto Y."/>
            <person name="Steenwyk J.L."/>
            <person name="Rokas A."/>
            <person name="Carro J."/>
            <person name="Camarero S."/>
            <person name="Ferreira P."/>
            <person name="Molpeceres G."/>
            <person name="Ruiz-Duenas F.J."/>
            <person name="Serrano A."/>
            <person name="Henrissat B."/>
            <person name="Drula E."/>
            <person name="Hughes K.W."/>
            <person name="Mata J.L."/>
            <person name="Ishikawa N.K."/>
            <person name="Vargas-Isla R."/>
            <person name="Ushijima S."/>
            <person name="Smith C.A."/>
            <person name="Ahrendt S."/>
            <person name="Andreopoulos W."/>
            <person name="He G."/>
            <person name="Labutti K."/>
            <person name="Lipzen A."/>
            <person name="Ng V."/>
            <person name="Sandor L."/>
            <person name="Barry K."/>
            <person name="Martinez A.T."/>
            <person name="Xiao Y."/>
            <person name="Gibbons J.G."/>
            <person name="Terashima K."/>
            <person name="Hibbett D.S."/>
            <person name="Grigoriev I.V."/>
        </authorList>
    </citation>
    <scope>NUCLEOTIDE SEQUENCE</scope>
    <source>
        <strain evidence="2">TFB9207</strain>
    </source>
</reference>
<dbReference type="Proteomes" id="UP001163846">
    <property type="component" value="Unassembled WGS sequence"/>
</dbReference>
<evidence type="ECO:0000313" key="2">
    <source>
        <dbReference type="EMBL" id="KAJ3839706.1"/>
    </source>
</evidence>
<protein>
    <submittedName>
        <fullName evidence="2">Uncharacterized protein</fullName>
    </submittedName>
</protein>
<accession>A0AA38PBT7</accession>
<gene>
    <name evidence="2" type="ORF">F5878DRAFT_660061</name>
</gene>
<dbReference type="AlphaFoldDB" id="A0AA38PBT7"/>
<keyword evidence="1" id="KW-1133">Transmembrane helix</keyword>
<dbReference type="EMBL" id="MU806113">
    <property type="protein sequence ID" value="KAJ3839706.1"/>
    <property type="molecule type" value="Genomic_DNA"/>
</dbReference>
<proteinExistence type="predicted"/>
<organism evidence="2 3">
    <name type="scientific">Lentinula raphanica</name>
    <dbReference type="NCBI Taxonomy" id="153919"/>
    <lineage>
        <taxon>Eukaryota</taxon>
        <taxon>Fungi</taxon>
        <taxon>Dikarya</taxon>
        <taxon>Basidiomycota</taxon>
        <taxon>Agaricomycotina</taxon>
        <taxon>Agaricomycetes</taxon>
        <taxon>Agaricomycetidae</taxon>
        <taxon>Agaricales</taxon>
        <taxon>Marasmiineae</taxon>
        <taxon>Omphalotaceae</taxon>
        <taxon>Lentinula</taxon>
    </lineage>
</organism>